<comment type="caution">
    <text evidence="3">The sequence shown here is derived from an EMBL/GenBank/DDBJ whole genome shotgun (WGS) entry which is preliminary data.</text>
</comment>
<organism evidence="3 4">
    <name type="scientific">Allostreptomyces psammosilenae</name>
    <dbReference type="NCBI Taxonomy" id="1892865"/>
    <lineage>
        <taxon>Bacteria</taxon>
        <taxon>Bacillati</taxon>
        <taxon>Actinomycetota</taxon>
        <taxon>Actinomycetes</taxon>
        <taxon>Kitasatosporales</taxon>
        <taxon>Streptomycetaceae</taxon>
        <taxon>Allostreptomyces</taxon>
    </lineage>
</organism>
<dbReference type="InterPro" id="IPR052944">
    <property type="entry name" value="Sporulation_related"/>
</dbReference>
<evidence type="ECO:0000313" key="4">
    <source>
        <dbReference type="Proteomes" id="UP000567795"/>
    </source>
</evidence>
<dbReference type="RefSeq" id="WP_179814505.1">
    <property type="nucleotide sequence ID" value="NZ_JACBZD010000001.1"/>
</dbReference>
<gene>
    <name evidence="3" type="ORF">FHU37_002787</name>
</gene>
<name>A0A852ZYP9_9ACTN</name>
<dbReference type="InterPro" id="IPR029046">
    <property type="entry name" value="LolA/LolB/LppX"/>
</dbReference>
<dbReference type="PANTHER" id="PTHR37507">
    <property type="entry name" value="SPORULATION PROTEIN YDCC"/>
    <property type="match status" value="1"/>
</dbReference>
<sequence>MSTDPTSPIDPTTPAAPTAAAPTAARSRRAGRAVWLPAGVAAVVAVSAFGVVPAIANDDPELAEISAEELLTRVAESDTETLSGTARASVDLGLPSWAETFLSGGESLAGLLPEDLASELPSDAASPLPGVDGPLAQLLTGGEVTAEVAADGPERQKVVVISEGEEYHYIHNGTDVWTYDSSSRSAEHTVLPEEAVAEQHEPLENPQEAIADFLAAVEPSTDITVDGTQEIAGRDAYTLKAVPRNEDSTVGEIRVGVDAETGVPLSFTLTARDGGEAVVDLAFTEISYDQPDADTFTFEAPRGTDVTETDLTSTGWAVEEELPEEWLEYDGSYVPLEPGAEPASWSTFEAEAVPAEVPAEGAPIEELEAELEASAELPSDFGAYGGHLTSGEDWGTVVTIPSGAGAGSVTGLVGMFGEEVSGDFGTGTLISSRLVNVLVEEDGTVHVGAVNVEALERVAAED</sequence>
<feature type="transmembrane region" description="Helical" evidence="2">
    <location>
        <begin position="34"/>
        <end position="56"/>
    </location>
</feature>
<protein>
    <submittedName>
        <fullName evidence="3">Outer membrane lipoprotein-sorting protein</fullName>
    </submittedName>
</protein>
<keyword evidence="2" id="KW-0812">Transmembrane</keyword>
<feature type="region of interest" description="Disordered" evidence="1">
    <location>
        <begin position="1"/>
        <end position="27"/>
    </location>
</feature>
<dbReference type="Gene3D" id="2.50.20.10">
    <property type="entry name" value="Lipoprotein localisation LolA/LolB/LppX"/>
    <property type="match status" value="1"/>
</dbReference>
<keyword evidence="2" id="KW-1133">Transmembrane helix</keyword>
<keyword evidence="3" id="KW-0449">Lipoprotein</keyword>
<feature type="compositionally biased region" description="Low complexity" evidence="1">
    <location>
        <begin position="1"/>
        <end position="25"/>
    </location>
</feature>
<proteinExistence type="predicted"/>
<dbReference type="Proteomes" id="UP000567795">
    <property type="component" value="Unassembled WGS sequence"/>
</dbReference>
<evidence type="ECO:0000256" key="1">
    <source>
        <dbReference type="SAM" id="MobiDB-lite"/>
    </source>
</evidence>
<keyword evidence="2" id="KW-0472">Membrane</keyword>
<evidence type="ECO:0000313" key="3">
    <source>
        <dbReference type="EMBL" id="NYI05844.1"/>
    </source>
</evidence>
<reference evidence="3 4" key="1">
    <citation type="submission" date="2020-07" db="EMBL/GenBank/DDBJ databases">
        <title>Sequencing the genomes of 1000 actinobacteria strains.</title>
        <authorList>
            <person name="Klenk H.-P."/>
        </authorList>
    </citation>
    <scope>NUCLEOTIDE SEQUENCE [LARGE SCALE GENOMIC DNA]</scope>
    <source>
        <strain evidence="3 4">DSM 42178</strain>
    </source>
</reference>
<dbReference type="AlphaFoldDB" id="A0A852ZYP9"/>
<dbReference type="SUPFAM" id="SSF89392">
    <property type="entry name" value="Prokaryotic lipoproteins and lipoprotein localization factors"/>
    <property type="match status" value="1"/>
</dbReference>
<evidence type="ECO:0000256" key="2">
    <source>
        <dbReference type="SAM" id="Phobius"/>
    </source>
</evidence>
<dbReference type="PANTHER" id="PTHR37507:SF2">
    <property type="entry name" value="SPORULATION PROTEIN YDCC"/>
    <property type="match status" value="1"/>
</dbReference>
<dbReference type="EMBL" id="JACBZD010000001">
    <property type="protein sequence ID" value="NYI05844.1"/>
    <property type="molecule type" value="Genomic_DNA"/>
</dbReference>
<accession>A0A852ZYP9</accession>
<keyword evidence="4" id="KW-1185">Reference proteome</keyword>